<accession>A0A1V0UW62</accession>
<evidence type="ECO:0000256" key="2">
    <source>
        <dbReference type="ARBA" id="ARBA00008766"/>
    </source>
</evidence>
<reference evidence="8 9" key="1">
    <citation type="submission" date="2017-03" db="EMBL/GenBank/DDBJ databases">
        <title>Paenibacillus larvae genome sequencing.</title>
        <authorList>
            <person name="Dingman D.W."/>
        </authorList>
    </citation>
    <scope>NUCLEOTIDE SEQUENCE [LARGE SCALE GENOMIC DNA]</scope>
    <source>
        <strain evidence="8 9">SAG 10367</strain>
    </source>
</reference>
<evidence type="ECO:0000256" key="5">
    <source>
        <dbReference type="RuleBase" id="RU000590"/>
    </source>
</evidence>
<gene>
    <name evidence="8" type="ORF">B7C51_19020</name>
</gene>
<dbReference type="GO" id="GO:0016787">
    <property type="term" value="F:hydrolase activity"/>
    <property type="evidence" value="ECO:0007669"/>
    <property type="project" value="UniProtKB-KW"/>
</dbReference>
<dbReference type="Proteomes" id="UP000192727">
    <property type="component" value="Chromosome"/>
</dbReference>
<dbReference type="Pfam" id="PF01321">
    <property type="entry name" value="Creatinase_N"/>
    <property type="match status" value="1"/>
</dbReference>
<dbReference type="PANTHER" id="PTHR46112">
    <property type="entry name" value="AMINOPEPTIDASE"/>
    <property type="match status" value="1"/>
</dbReference>
<dbReference type="InterPro" id="IPR000994">
    <property type="entry name" value="Pept_M24"/>
</dbReference>
<dbReference type="SUPFAM" id="SSF53092">
    <property type="entry name" value="Creatinase/prolidase N-terminal domain"/>
    <property type="match status" value="1"/>
</dbReference>
<keyword evidence="4" id="KW-0378">Hydrolase</keyword>
<dbReference type="Gene3D" id="3.40.350.10">
    <property type="entry name" value="Creatinase/prolidase N-terminal domain"/>
    <property type="match status" value="1"/>
</dbReference>
<organism evidence="8 9">
    <name type="scientific">Paenibacillus larvae subsp. pulvifaciens</name>
    <dbReference type="NCBI Taxonomy" id="1477"/>
    <lineage>
        <taxon>Bacteria</taxon>
        <taxon>Bacillati</taxon>
        <taxon>Bacillota</taxon>
        <taxon>Bacilli</taxon>
        <taxon>Bacillales</taxon>
        <taxon>Paenibacillaceae</taxon>
        <taxon>Paenibacillus</taxon>
    </lineage>
</organism>
<evidence type="ECO:0000259" key="6">
    <source>
        <dbReference type="Pfam" id="PF00557"/>
    </source>
</evidence>
<dbReference type="Gene3D" id="3.90.230.10">
    <property type="entry name" value="Creatinase/methionine aminopeptidase superfamily"/>
    <property type="match status" value="1"/>
</dbReference>
<dbReference type="RefSeq" id="WP_083041098.1">
    <property type="nucleotide sequence ID" value="NZ_CP020557.1"/>
</dbReference>
<evidence type="ECO:0000313" key="8">
    <source>
        <dbReference type="EMBL" id="ARF69455.1"/>
    </source>
</evidence>
<dbReference type="GO" id="GO:0046872">
    <property type="term" value="F:metal ion binding"/>
    <property type="evidence" value="ECO:0007669"/>
    <property type="project" value="UniProtKB-KW"/>
</dbReference>
<dbReference type="AlphaFoldDB" id="A0A1V0UW62"/>
<evidence type="ECO:0000256" key="1">
    <source>
        <dbReference type="ARBA" id="ARBA00001936"/>
    </source>
</evidence>
<dbReference type="Pfam" id="PF00557">
    <property type="entry name" value="Peptidase_M24"/>
    <property type="match status" value="1"/>
</dbReference>
<dbReference type="SUPFAM" id="SSF55920">
    <property type="entry name" value="Creatinase/aminopeptidase"/>
    <property type="match status" value="1"/>
</dbReference>
<comment type="similarity">
    <text evidence="2 5">Belongs to the peptidase M24B family.</text>
</comment>
<evidence type="ECO:0000313" key="9">
    <source>
        <dbReference type="Proteomes" id="UP000192727"/>
    </source>
</evidence>
<dbReference type="FunFam" id="3.90.230.10:FF:000014">
    <property type="entry name" value="Aminopeptidase P family protein"/>
    <property type="match status" value="1"/>
</dbReference>
<dbReference type="PANTHER" id="PTHR46112:SF3">
    <property type="entry name" value="AMINOPEPTIDASE YPDF"/>
    <property type="match status" value="1"/>
</dbReference>
<dbReference type="PROSITE" id="PS00491">
    <property type="entry name" value="PROLINE_PEPTIDASE"/>
    <property type="match status" value="1"/>
</dbReference>
<evidence type="ECO:0000259" key="7">
    <source>
        <dbReference type="Pfam" id="PF01321"/>
    </source>
</evidence>
<dbReference type="CDD" id="cd01092">
    <property type="entry name" value="APP-like"/>
    <property type="match status" value="1"/>
</dbReference>
<dbReference type="InterPro" id="IPR050659">
    <property type="entry name" value="Peptidase_M24B"/>
</dbReference>
<sequence>MQAQRVERLRRVMKEADLPAMFITNAYNRMYMTGFTGSSGYVLITQERTVLFTDFRYMTQAVEQAKDYEVIEHKPRVIQSVLELLQEEKLDVLGFEQNDLTYGNYSGYTDDLQGVQFVPTDNVIEQIRMIKDAGELSIMKEAAELADQTFSHVLGLIKPGVSENAIALEIEMFIRRNGGTSTSFDTIVASGVRSALPHGVASGKLIQENEFVTLDFGAYYNGYCSDITRTVFVGKNPSDKHKEIYDIVLKAQLNCLKGLRPGMTGHEGDALCRDIITEHGYGGQFGHSTGHGLGMEVHEQPRVSPRDQTILVPGMAVTVEPGIYIPGFGGVRIEDDIVLVENGIHILTSSTKELLILS</sequence>
<keyword evidence="3 5" id="KW-0479">Metal-binding</keyword>
<dbReference type="InterPro" id="IPR000587">
    <property type="entry name" value="Creatinase_N"/>
</dbReference>
<dbReference type="InterPro" id="IPR029149">
    <property type="entry name" value="Creatin/AminoP/Spt16_N"/>
</dbReference>
<dbReference type="InterPro" id="IPR001131">
    <property type="entry name" value="Peptidase_M24B_aminopep-P_CS"/>
</dbReference>
<comment type="cofactor">
    <cofactor evidence="1">
        <name>Mn(2+)</name>
        <dbReference type="ChEBI" id="CHEBI:29035"/>
    </cofactor>
</comment>
<feature type="domain" description="Creatinase N-terminal" evidence="7">
    <location>
        <begin position="5"/>
        <end position="130"/>
    </location>
</feature>
<evidence type="ECO:0000256" key="4">
    <source>
        <dbReference type="ARBA" id="ARBA00022801"/>
    </source>
</evidence>
<protein>
    <submittedName>
        <fullName evidence="8">Xaa-Pro dipeptidase</fullName>
    </submittedName>
</protein>
<dbReference type="EMBL" id="CP020557">
    <property type="protein sequence ID" value="ARF69455.1"/>
    <property type="molecule type" value="Genomic_DNA"/>
</dbReference>
<dbReference type="InterPro" id="IPR036005">
    <property type="entry name" value="Creatinase/aminopeptidase-like"/>
</dbReference>
<feature type="domain" description="Peptidase M24" evidence="6">
    <location>
        <begin position="138"/>
        <end position="339"/>
    </location>
</feature>
<evidence type="ECO:0000256" key="3">
    <source>
        <dbReference type="ARBA" id="ARBA00022723"/>
    </source>
</evidence>
<name>A0A1V0UW62_9BACL</name>
<proteinExistence type="inferred from homology"/>